<reference evidence="7 8" key="1">
    <citation type="journal article" date="2016" name="Nat. Commun.">
        <title>Thousands of microbial genomes shed light on interconnected biogeochemical processes in an aquifer system.</title>
        <authorList>
            <person name="Anantharaman K."/>
            <person name="Brown C.T."/>
            <person name="Hug L.A."/>
            <person name="Sharon I."/>
            <person name="Castelle C.J."/>
            <person name="Probst A.J."/>
            <person name="Thomas B.C."/>
            <person name="Singh A."/>
            <person name="Wilkins M.J."/>
            <person name="Karaoz U."/>
            <person name="Brodie E.L."/>
            <person name="Williams K.H."/>
            <person name="Hubbard S.S."/>
            <person name="Banfield J.F."/>
        </authorList>
    </citation>
    <scope>NUCLEOTIDE SEQUENCE [LARGE SCALE GENOMIC DNA]</scope>
</reference>
<evidence type="ECO:0000259" key="5">
    <source>
        <dbReference type="Pfam" id="PF04542"/>
    </source>
</evidence>
<gene>
    <name evidence="7" type="ORF">A2406_02895</name>
</gene>
<dbReference type="CDD" id="cd06171">
    <property type="entry name" value="Sigma70_r4"/>
    <property type="match status" value="1"/>
</dbReference>
<evidence type="ECO:0000256" key="2">
    <source>
        <dbReference type="ARBA" id="ARBA00023015"/>
    </source>
</evidence>
<dbReference type="InterPro" id="IPR013325">
    <property type="entry name" value="RNA_pol_sigma_r2"/>
</dbReference>
<dbReference type="SUPFAM" id="SSF88946">
    <property type="entry name" value="Sigma2 domain of RNA polymerase sigma factors"/>
    <property type="match status" value="1"/>
</dbReference>
<dbReference type="GO" id="GO:0006352">
    <property type="term" value="P:DNA-templated transcription initiation"/>
    <property type="evidence" value="ECO:0007669"/>
    <property type="project" value="InterPro"/>
</dbReference>
<dbReference type="InterPro" id="IPR036388">
    <property type="entry name" value="WH-like_DNA-bd_sf"/>
</dbReference>
<comment type="similarity">
    <text evidence="1">Belongs to the sigma-70 factor family. ECF subfamily.</text>
</comment>
<name>A0A1G2C1N0_9BACT</name>
<evidence type="ECO:0000313" key="8">
    <source>
        <dbReference type="Proteomes" id="UP000177626"/>
    </source>
</evidence>
<dbReference type="Gene3D" id="1.10.10.10">
    <property type="entry name" value="Winged helix-like DNA-binding domain superfamily/Winged helix DNA-binding domain"/>
    <property type="match status" value="1"/>
</dbReference>
<comment type="caution">
    <text evidence="7">The sequence shown here is derived from an EMBL/GenBank/DDBJ whole genome shotgun (WGS) entry which is preliminary data.</text>
</comment>
<evidence type="ECO:0000256" key="1">
    <source>
        <dbReference type="ARBA" id="ARBA00010641"/>
    </source>
</evidence>
<dbReference type="GO" id="GO:0016987">
    <property type="term" value="F:sigma factor activity"/>
    <property type="evidence" value="ECO:0007669"/>
    <property type="project" value="UniProtKB-KW"/>
</dbReference>
<dbReference type="GO" id="GO:0003677">
    <property type="term" value="F:DNA binding"/>
    <property type="evidence" value="ECO:0007669"/>
    <property type="project" value="InterPro"/>
</dbReference>
<feature type="domain" description="RNA polymerase sigma-70 region 2" evidence="5">
    <location>
        <begin position="23"/>
        <end position="89"/>
    </location>
</feature>
<evidence type="ECO:0008006" key="9">
    <source>
        <dbReference type="Google" id="ProtNLM"/>
    </source>
</evidence>
<keyword evidence="4" id="KW-0804">Transcription</keyword>
<sequence>MDNKELALIQACQSGNNEAFGQLYDQYFKKIYSFIYYKVSHKESAEDLVADTFYKALANLKKFNSAQGNFNAWIYRIARNTVIDHYRGSKDVQDLGALPDFSEIDSTIDQRLSLEEVRDKLYKLNETQREIIILRVWHDLSYQEIAEIVGKSEDNCKMIFSRGIKELRLSLASLIILFTMLIN</sequence>
<proteinExistence type="inferred from homology"/>
<keyword evidence="2" id="KW-0805">Transcription regulation</keyword>
<feature type="domain" description="RNA polymerase sigma factor 70 region 4 type 2" evidence="6">
    <location>
        <begin position="115"/>
        <end position="167"/>
    </location>
</feature>
<dbReference type="EMBL" id="MHKQ01000009">
    <property type="protein sequence ID" value="OGY94337.1"/>
    <property type="molecule type" value="Genomic_DNA"/>
</dbReference>
<keyword evidence="3" id="KW-0731">Sigma factor</keyword>
<protein>
    <recommendedName>
        <fullName evidence="9">RNA polymerase subunit sigma-24</fullName>
    </recommendedName>
</protein>
<evidence type="ECO:0000259" key="6">
    <source>
        <dbReference type="Pfam" id="PF08281"/>
    </source>
</evidence>
<dbReference type="InterPro" id="IPR013249">
    <property type="entry name" value="RNA_pol_sigma70_r4_t2"/>
</dbReference>
<dbReference type="InterPro" id="IPR039425">
    <property type="entry name" value="RNA_pol_sigma-70-like"/>
</dbReference>
<dbReference type="Pfam" id="PF08281">
    <property type="entry name" value="Sigma70_r4_2"/>
    <property type="match status" value="1"/>
</dbReference>
<evidence type="ECO:0000256" key="3">
    <source>
        <dbReference type="ARBA" id="ARBA00023082"/>
    </source>
</evidence>
<dbReference type="Proteomes" id="UP000177626">
    <property type="component" value="Unassembled WGS sequence"/>
</dbReference>
<dbReference type="PANTHER" id="PTHR43133">
    <property type="entry name" value="RNA POLYMERASE ECF-TYPE SIGMA FACTO"/>
    <property type="match status" value="1"/>
</dbReference>
<evidence type="ECO:0000256" key="4">
    <source>
        <dbReference type="ARBA" id="ARBA00023163"/>
    </source>
</evidence>
<accession>A0A1G2C1N0</accession>
<dbReference type="SUPFAM" id="SSF88659">
    <property type="entry name" value="Sigma3 and sigma4 domains of RNA polymerase sigma factors"/>
    <property type="match status" value="1"/>
</dbReference>
<dbReference type="InterPro" id="IPR013324">
    <property type="entry name" value="RNA_pol_sigma_r3/r4-like"/>
</dbReference>
<dbReference type="Gene3D" id="1.10.1740.10">
    <property type="match status" value="1"/>
</dbReference>
<dbReference type="InterPro" id="IPR014284">
    <property type="entry name" value="RNA_pol_sigma-70_dom"/>
</dbReference>
<dbReference type="NCBIfam" id="TIGR02937">
    <property type="entry name" value="sigma70-ECF"/>
    <property type="match status" value="1"/>
</dbReference>
<dbReference type="PANTHER" id="PTHR43133:SF57">
    <property type="entry name" value="RNA POLYMERASE SIGMA-70 FACTOR"/>
    <property type="match status" value="1"/>
</dbReference>
<dbReference type="Pfam" id="PF04542">
    <property type="entry name" value="Sigma70_r2"/>
    <property type="match status" value="1"/>
</dbReference>
<organism evidence="7 8">
    <name type="scientific">Candidatus Komeilibacteria bacterium RIFOXYC1_FULL_37_11</name>
    <dbReference type="NCBI Taxonomy" id="1798555"/>
    <lineage>
        <taxon>Bacteria</taxon>
        <taxon>Candidatus Komeiliibacteriota</taxon>
    </lineage>
</organism>
<evidence type="ECO:0000313" key="7">
    <source>
        <dbReference type="EMBL" id="OGY94337.1"/>
    </source>
</evidence>
<dbReference type="InterPro" id="IPR007627">
    <property type="entry name" value="RNA_pol_sigma70_r2"/>
</dbReference>
<dbReference type="AlphaFoldDB" id="A0A1G2C1N0"/>